<sequence>MNEWRGATPSITNGKSAAGGGRAGGRLTGSWLRRANDLALVSVTPRNGAW</sequence>
<evidence type="ECO:0000313" key="3">
    <source>
        <dbReference type="Proteomes" id="UP000235965"/>
    </source>
</evidence>
<keyword evidence="3" id="KW-1185">Reference proteome</keyword>
<evidence type="ECO:0000313" key="2">
    <source>
        <dbReference type="EMBL" id="PNF13907.1"/>
    </source>
</evidence>
<reference evidence="2 3" key="1">
    <citation type="submission" date="2017-12" db="EMBL/GenBank/DDBJ databases">
        <title>Hemimetabolous genomes reveal molecular basis of termite eusociality.</title>
        <authorList>
            <person name="Harrison M.C."/>
            <person name="Jongepier E."/>
            <person name="Robertson H.M."/>
            <person name="Arning N."/>
            <person name="Bitard-Feildel T."/>
            <person name="Chao H."/>
            <person name="Childers C.P."/>
            <person name="Dinh H."/>
            <person name="Doddapaneni H."/>
            <person name="Dugan S."/>
            <person name="Gowin J."/>
            <person name="Greiner C."/>
            <person name="Han Y."/>
            <person name="Hu H."/>
            <person name="Hughes D.S.T."/>
            <person name="Huylmans A.-K."/>
            <person name="Kemena C."/>
            <person name="Kremer L.P.M."/>
            <person name="Lee S.L."/>
            <person name="Lopez-Ezquerra A."/>
            <person name="Mallet L."/>
            <person name="Monroy-Kuhn J.M."/>
            <person name="Moser A."/>
            <person name="Murali S.C."/>
            <person name="Muzny D.M."/>
            <person name="Otani S."/>
            <person name="Piulachs M.-D."/>
            <person name="Poelchau M."/>
            <person name="Qu J."/>
            <person name="Schaub F."/>
            <person name="Wada-Katsumata A."/>
            <person name="Worley K.C."/>
            <person name="Xie Q."/>
            <person name="Ylla G."/>
            <person name="Poulsen M."/>
            <person name="Gibbs R.A."/>
            <person name="Schal C."/>
            <person name="Richards S."/>
            <person name="Belles X."/>
            <person name="Korb J."/>
            <person name="Bornberg-Bauer E."/>
        </authorList>
    </citation>
    <scope>NUCLEOTIDE SEQUENCE [LARGE SCALE GENOMIC DNA]</scope>
    <source>
        <tissue evidence="2">Whole body</tissue>
    </source>
</reference>
<gene>
    <name evidence="2" type="ORF">B7P43_G09857</name>
</gene>
<protein>
    <submittedName>
        <fullName evidence="2">Uncharacterized protein</fullName>
    </submittedName>
</protein>
<feature type="compositionally biased region" description="Gly residues" evidence="1">
    <location>
        <begin position="17"/>
        <end position="26"/>
    </location>
</feature>
<dbReference type="Proteomes" id="UP000235965">
    <property type="component" value="Unassembled WGS sequence"/>
</dbReference>
<evidence type="ECO:0000256" key="1">
    <source>
        <dbReference type="SAM" id="MobiDB-lite"/>
    </source>
</evidence>
<feature type="region of interest" description="Disordered" evidence="1">
    <location>
        <begin position="1"/>
        <end position="26"/>
    </location>
</feature>
<comment type="caution">
    <text evidence="2">The sequence shown here is derived from an EMBL/GenBank/DDBJ whole genome shotgun (WGS) entry which is preliminary data.</text>
</comment>
<dbReference type="AlphaFoldDB" id="A0A2J7PC49"/>
<name>A0A2J7PC49_9NEOP</name>
<dbReference type="EMBL" id="NEVH01027067">
    <property type="protein sequence ID" value="PNF13907.1"/>
    <property type="molecule type" value="Genomic_DNA"/>
</dbReference>
<organism evidence="2 3">
    <name type="scientific">Cryptotermes secundus</name>
    <dbReference type="NCBI Taxonomy" id="105785"/>
    <lineage>
        <taxon>Eukaryota</taxon>
        <taxon>Metazoa</taxon>
        <taxon>Ecdysozoa</taxon>
        <taxon>Arthropoda</taxon>
        <taxon>Hexapoda</taxon>
        <taxon>Insecta</taxon>
        <taxon>Pterygota</taxon>
        <taxon>Neoptera</taxon>
        <taxon>Polyneoptera</taxon>
        <taxon>Dictyoptera</taxon>
        <taxon>Blattodea</taxon>
        <taxon>Blattoidea</taxon>
        <taxon>Termitoidae</taxon>
        <taxon>Kalotermitidae</taxon>
        <taxon>Cryptotermitinae</taxon>
        <taxon>Cryptotermes</taxon>
    </lineage>
</organism>
<proteinExistence type="predicted"/>
<dbReference type="InParanoid" id="A0A2J7PC49"/>
<accession>A0A2J7PC49</accession>